<reference evidence="10 11" key="1">
    <citation type="journal article" date="2021" name="BMC Biol.">
        <title>Horizontally acquired antibacterial genes associated with adaptive radiation of ladybird beetles.</title>
        <authorList>
            <person name="Li H.S."/>
            <person name="Tang X.F."/>
            <person name="Huang Y.H."/>
            <person name="Xu Z.Y."/>
            <person name="Chen M.L."/>
            <person name="Du X.Y."/>
            <person name="Qiu B.Y."/>
            <person name="Chen P.T."/>
            <person name="Zhang W."/>
            <person name="Slipinski A."/>
            <person name="Escalona H.E."/>
            <person name="Waterhouse R.M."/>
            <person name="Zwick A."/>
            <person name="Pang H."/>
        </authorList>
    </citation>
    <scope>NUCLEOTIDE SEQUENCE [LARGE SCALE GENOMIC DNA]</scope>
    <source>
        <strain evidence="10">SYSU2018</strain>
    </source>
</reference>
<proteinExistence type="inferred from homology"/>
<protein>
    <recommendedName>
        <fullName evidence="9">G-protein coupled receptors family 1 profile domain-containing protein</fullName>
    </recommendedName>
</protein>
<evidence type="ECO:0000313" key="11">
    <source>
        <dbReference type="Proteomes" id="UP001516400"/>
    </source>
</evidence>
<evidence type="ECO:0000313" key="10">
    <source>
        <dbReference type="EMBL" id="KAL3285621.1"/>
    </source>
</evidence>
<feature type="transmembrane region" description="Helical" evidence="8">
    <location>
        <begin position="110"/>
        <end position="132"/>
    </location>
</feature>
<keyword evidence="7" id="KW-0807">Transducer</keyword>
<dbReference type="SUPFAM" id="SSF81321">
    <property type="entry name" value="Family A G protein-coupled receptor-like"/>
    <property type="match status" value="1"/>
</dbReference>
<evidence type="ECO:0000256" key="7">
    <source>
        <dbReference type="RuleBase" id="RU000688"/>
    </source>
</evidence>
<keyword evidence="7" id="KW-0297">G-protein coupled receptor</keyword>
<evidence type="ECO:0000256" key="6">
    <source>
        <dbReference type="ARBA" id="ARBA00023136"/>
    </source>
</evidence>
<feature type="transmembrane region" description="Helical" evidence="8">
    <location>
        <begin position="247"/>
        <end position="270"/>
    </location>
</feature>
<keyword evidence="4 7" id="KW-0812">Transmembrane</keyword>
<dbReference type="Proteomes" id="UP001516400">
    <property type="component" value="Unassembled WGS sequence"/>
</dbReference>
<evidence type="ECO:0000256" key="2">
    <source>
        <dbReference type="ARBA" id="ARBA00010663"/>
    </source>
</evidence>
<comment type="similarity">
    <text evidence="2 7">Belongs to the G-protein coupled receptor 1 family.</text>
</comment>
<evidence type="ECO:0000256" key="4">
    <source>
        <dbReference type="ARBA" id="ARBA00022692"/>
    </source>
</evidence>
<comment type="subcellular location">
    <subcellularLocation>
        <location evidence="1">Cell membrane</location>
        <topology evidence="1">Multi-pass membrane protein</topology>
    </subcellularLocation>
</comment>
<accession>A0ABD2P3Y4</accession>
<feature type="transmembrane region" description="Helical" evidence="8">
    <location>
        <begin position="152"/>
        <end position="179"/>
    </location>
</feature>
<evidence type="ECO:0000259" key="9">
    <source>
        <dbReference type="PROSITE" id="PS50262"/>
    </source>
</evidence>
<dbReference type="GO" id="GO:0005886">
    <property type="term" value="C:plasma membrane"/>
    <property type="evidence" value="ECO:0007669"/>
    <property type="project" value="UniProtKB-SubCell"/>
</dbReference>
<dbReference type="InterPro" id="IPR000276">
    <property type="entry name" value="GPCR_Rhodpsn"/>
</dbReference>
<dbReference type="PROSITE" id="PS50262">
    <property type="entry name" value="G_PROTEIN_RECEP_F1_2"/>
    <property type="match status" value="1"/>
</dbReference>
<keyword evidence="6 8" id="KW-0472">Membrane</keyword>
<dbReference type="PANTHER" id="PTHR22750">
    <property type="entry name" value="G-PROTEIN COUPLED RECEPTOR"/>
    <property type="match status" value="1"/>
</dbReference>
<dbReference type="GO" id="GO:0004930">
    <property type="term" value="F:G protein-coupled receptor activity"/>
    <property type="evidence" value="ECO:0007669"/>
    <property type="project" value="UniProtKB-KW"/>
</dbReference>
<evidence type="ECO:0000256" key="1">
    <source>
        <dbReference type="ARBA" id="ARBA00004651"/>
    </source>
</evidence>
<feature type="transmembrane region" description="Helical" evidence="8">
    <location>
        <begin position="40"/>
        <end position="67"/>
    </location>
</feature>
<feature type="domain" description="G-protein coupled receptors family 1 profile" evidence="9">
    <location>
        <begin position="79"/>
        <end position="307"/>
    </location>
</feature>
<dbReference type="CDD" id="cd00637">
    <property type="entry name" value="7tm_classA_rhodopsin-like"/>
    <property type="match status" value="1"/>
</dbReference>
<keyword evidence="5 8" id="KW-1133">Transmembrane helix</keyword>
<evidence type="ECO:0000256" key="5">
    <source>
        <dbReference type="ARBA" id="ARBA00022989"/>
    </source>
</evidence>
<gene>
    <name evidence="10" type="ORF">HHI36_000149</name>
</gene>
<keyword evidence="11" id="KW-1185">Reference proteome</keyword>
<evidence type="ECO:0000256" key="3">
    <source>
        <dbReference type="ARBA" id="ARBA00022475"/>
    </source>
</evidence>
<keyword evidence="3" id="KW-1003">Cell membrane</keyword>
<keyword evidence="7" id="KW-0675">Receptor</keyword>
<dbReference type="EMBL" id="JABFTP020000185">
    <property type="protein sequence ID" value="KAL3285621.1"/>
    <property type="molecule type" value="Genomic_DNA"/>
</dbReference>
<dbReference type="InterPro" id="IPR017452">
    <property type="entry name" value="GPCR_Rhodpsn_7TM"/>
</dbReference>
<name>A0ABD2P3Y4_9CUCU</name>
<comment type="caution">
    <text evidence="10">The sequence shown here is derived from an EMBL/GenBank/DDBJ whole genome shotgun (WGS) entry which is preliminary data.</text>
</comment>
<organism evidence="10 11">
    <name type="scientific">Cryptolaemus montrouzieri</name>
    <dbReference type="NCBI Taxonomy" id="559131"/>
    <lineage>
        <taxon>Eukaryota</taxon>
        <taxon>Metazoa</taxon>
        <taxon>Ecdysozoa</taxon>
        <taxon>Arthropoda</taxon>
        <taxon>Hexapoda</taxon>
        <taxon>Insecta</taxon>
        <taxon>Pterygota</taxon>
        <taxon>Neoptera</taxon>
        <taxon>Endopterygota</taxon>
        <taxon>Coleoptera</taxon>
        <taxon>Polyphaga</taxon>
        <taxon>Cucujiformia</taxon>
        <taxon>Coccinelloidea</taxon>
        <taxon>Coccinellidae</taxon>
        <taxon>Scymninae</taxon>
        <taxon>Scymnini</taxon>
        <taxon>Cryptolaemus</taxon>
    </lineage>
</organism>
<feature type="transmembrane region" description="Helical" evidence="8">
    <location>
        <begin position="290"/>
        <end position="310"/>
    </location>
</feature>
<dbReference type="Pfam" id="PF00001">
    <property type="entry name" value="7tm_1"/>
    <property type="match status" value="1"/>
</dbReference>
<dbReference type="Gene3D" id="1.20.1070.10">
    <property type="entry name" value="Rhodopsin 7-helix transmembrane proteins"/>
    <property type="match status" value="1"/>
</dbReference>
<dbReference type="PRINTS" id="PR00237">
    <property type="entry name" value="GPCRRHODOPSN"/>
</dbReference>
<dbReference type="AlphaFoldDB" id="A0ABD2P3Y4"/>
<sequence length="353" mass="40402">MKMMDNPTHYPPEGRTNGNALLIDNGTISKSQSEEKNAYLLYNILIPSFGAVIMVSNLAVVISTYLILRKGLITSTTLVSVYLIAFIAVDRYLYILYGTHYQRWVHLVKLQLVLVLVWIFGCGIGYLPLMGWSEDTRNGQDCWFIELAPKKLILIIVILSIIPLTFITVLYLTILYPALSKITETHMQMQGRISSEYVHGRRIRAFRGNVNQTQNHQLQPKGFLAKIFKRKFSTSTNSSKRWKAVKLVFFTASSFIFMWIPYMAVSLYYANICDNNNTKRCRSLSLILDSPLAVLGMVNSLLNPVIYAWWHKGFNRFVKRRVSTFKLKTIPDQKIGPGTFHVTMNPNRSIVTV</sequence>
<evidence type="ECO:0000256" key="8">
    <source>
        <dbReference type="SAM" id="Phobius"/>
    </source>
</evidence>
<dbReference type="PROSITE" id="PS00237">
    <property type="entry name" value="G_PROTEIN_RECEP_F1_1"/>
    <property type="match status" value="1"/>
</dbReference>